<feature type="domain" description="Class II aldolase/adducin N-terminal" evidence="2">
    <location>
        <begin position="63"/>
        <end position="246"/>
    </location>
</feature>
<protein>
    <recommendedName>
        <fullName evidence="2">Class II aldolase/adducin N-terminal domain-containing protein</fullName>
    </recommendedName>
</protein>
<dbReference type="PANTHER" id="PTHR10672">
    <property type="entry name" value="ADDUCIN"/>
    <property type="match status" value="1"/>
</dbReference>
<evidence type="ECO:0000259" key="2">
    <source>
        <dbReference type="SMART" id="SM01007"/>
    </source>
</evidence>
<gene>
    <name evidence="3" type="ORF">PSALAMII_LOCUS565</name>
</gene>
<feature type="region of interest" description="Disordered" evidence="1">
    <location>
        <begin position="1"/>
        <end position="29"/>
    </location>
</feature>
<dbReference type="GO" id="GO:0051015">
    <property type="term" value="F:actin filament binding"/>
    <property type="evidence" value="ECO:0007669"/>
    <property type="project" value="TreeGrafter"/>
</dbReference>
<evidence type="ECO:0000313" key="3">
    <source>
        <dbReference type="EMBL" id="CAG8241793.1"/>
    </source>
</evidence>
<dbReference type="PANTHER" id="PTHR10672:SF40">
    <property type="entry name" value="CLASS II ALDOLASE_ADDUCIN DOMAIN PROTEIN (AFU_ORTHOLOGUE AFUA_3G09800)"/>
    <property type="match status" value="1"/>
</dbReference>
<dbReference type="Proteomes" id="UP001152646">
    <property type="component" value="Unassembled WGS sequence"/>
</dbReference>
<dbReference type="AlphaFoldDB" id="A0A9W4I9D3"/>
<name>A0A9W4I9D3_9EURO</name>
<dbReference type="FunFam" id="3.40.225.10:FF:000009">
    <property type="entry name" value="Class II aldolase/adducin N-terminal"/>
    <property type="match status" value="1"/>
</dbReference>
<dbReference type="NCBIfam" id="NF004855">
    <property type="entry name" value="PRK06208.1"/>
    <property type="match status" value="1"/>
</dbReference>
<organism evidence="3 4">
    <name type="scientific">Penicillium salamii</name>
    <dbReference type="NCBI Taxonomy" id="1612424"/>
    <lineage>
        <taxon>Eukaryota</taxon>
        <taxon>Fungi</taxon>
        <taxon>Dikarya</taxon>
        <taxon>Ascomycota</taxon>
        <taxon>Pezizomycotina</taxon>
        <taxon>Eurotiomycetes</taxon>
        <taxon>Eurotiomycetidae</taxon>
        <taxon>Eurotiales</taxon>
        <taxon>Aspergillaceae</taxon>
        <taxon>Penicillium</taxon>
    </lineage>
</organism>
<dbReference type="EMBL" id="CAJVPA010000022">
    <property type="protein sequence ID" value="CAG8241793.1"/>
    <property type="molecule type" value="Genomic_DNA"/>
</dbReference>
<dbReference type="SMART" id="SM01007">
    <property type="entry name" value="Aldolase_II"/>
    <property type="match status" value="1"/>
</dbReference>
<comment type="caution">
    <text evidence="3">The sequence shown here is derived from an EMBL/GenBank/DDBJ whole genome shotgun (WGS) entry which is preliminary data.</text>
</comment>
<evidence type="ECO:0000256" key="1">
    <source>
        <dbReference type="SAM" id="MobiDB-lite"/>
    </source>
</evidence>
<proteinExistence type="predicted"/>
<dbReference type="InterPro" id="IPR051017">
    <property type="entry name" value="Aldolase-II_Adducin_sf"/>
</dbReference>
<evidence type="ECO:0000313" key="4">
    <source>
        <dbReference type="Proteomes" id="UP001152646"/>
    </source>
</evidence>
<dbReference type="Gene3D" id="3.40.225.10">
    <property type="entry name" value="Class II aldolase/adducin N-terminal domain"/>
    <property type="match status" value="1"/>
</dbReference>
<dbReference type="GO" id="GO:0005856">
    <property type="term" value="C:cytoskeleton"/>
    <property type="evidence" value="ECO:0007669"/>
    <property type="project" value="TreeGrafter"/>
</dbReference>
<feature type="compositionally biased region" description="Polar residues" evidence="1">
    <location>
        <begin position="10"/>
        <end position="29"/>
    </location>
</feature>
<sequence length="300" mass="32646">MSTTTTTSSIQQLTVPSWQDNPPNDATDQPFQALARGDRIGVLKLRGIPSFKDPYAKRQWIREHMAAAFRFFGKQGYGEGVSGHISVRDPILPHHFWMNPFAMHFSLIKASDMVLVDSQGYVVEGGNQAMINEAGFMIHSEVHRARPDAVAVAHAHSIYGKTWSGFGKPIEMLTQDACNLYGKLGVHAEHGGIALAQEEGRAIANALGKTNTAAILQNHGSITLGQTVDEAAFLFYSLEQACQSQLLAEAAAANGVAKKIIPHEVAQFTADSVQNPNNFYLEFQPDFDLIVAESGGQVLQ</sequence>
<dbReference type="InterPro" id="IPR001303">
    <property type="entry name" value="Aldolase_II/adducin_N"/>
</dbReference>
<dbReference type="SUPFAM" id="SSF53639">
    <property type="entry name" value="AraD/HMP-PK domain-like"/>
    <property type="match status" value="1"/>
</dbReference>
<reference evidence="3" key="1">
    <citation type="submission" date="2021-07" db="EMBL/GenBank/DDBJ databases">
        <authorList>
            <person name="Branca A.L. A."/>
        </authorList>
    </citation>
    <scope>NUCLEOTIDE SEQUENCE</scope>
</reference>
<accession>A0A9W4I9D3</accession>
<dbReference type="InterPro" id="IPR036409">
    <property type="entry name" value="Aldolase_II/adducin_N_sf"/>
</dbReference>
<dbReference type="OrthoDB" id="3238794at2759"/>
<dbReference type="Pfam" id="PF00596">
    <property type="entry name" value="Aldolase_II"/>
    <property type="match status" value="1"/>
</dbReference>